<gene>
    <name evidence="1" type="ordered locus">Ngar_c25380</name>
</gene>
<evidence type="ECO:0000313" key="2">
    <source>
        <dbReference type="Proteomes" id="UP000008037"/>
    </source>
</evidence>
<dbReference type="KEGG" id="nga:Ngar_c25380"/>
<name>K0IHP4_NITGG</name>
<dbReference type="InParanoid" id="K0IHP4"/>
<keyword evidence="2" id="KW-1185">Reference proteome</keyword>
<dbReference type="RefSeq" id="WP_015019995.1">
    <property type="nucleotide sequence ID" value="NC_018719.1"/>
</dbReference>
<dbReference type="HOGENOM" id="CLU_3038873_0_0_2"/>
<proteinExistence type="predicted"/>
<protein>
    <submittedName>
        <fullName evidence="1">Uncharacterized protein</fullName>
    </submittedName>
</protein>
<dbReference type="BioCyc" id="CNIT1237085:G1324-2537-MONOMER"/>
<dbReference type="AlphaFoldDB" id="K0IHP4"/>
<sequence>MCNCPKVTFYEVEFKTVGMKVVANHKNCGDFLNDDQFSAFEKELTKYWGFEEKKE</sequence>
<accession>K0IHP4</accession>
<organism evidence="1 2">
    <name type="scientific">Nitrososphaera gargensis (strain Ga9.2)</name>
    <dbReference type="NCBI Taxonomy" id="1237085"/>
    <lineage>
        <taxon>Archaea</taxon>
        <taxon>Nitrososphaerota</taxon>
        <taxon>Nitrososphaeria</taxon>
        <taxon>Nitrososphaerales</taxon>
        <taxon>Nitrososphaeraceae</taxon>
        <taxon>Nitrososphaera</taxon>
    </lineage>
</organism>
<dbReference type="GeneID" id="58787755"/>
<dbReference type="Proteomes" id="UP000008037">
    <property type="component" value="Chromosome"/>
</dbReference>
<reference evidence="1 2" key="1">
    <citation type="journal article" date="2012" name="Environ. Microbiol.">
        <title>The genome of the ammonia-oxidizing Candidatus Nitrososphaera gargensis: insights into metabolic versatility and environmental adaptations.</title>
        <authorList>
            <person name="Spang A."/>
            <person name="Poehlein A."/>
            <person name="Offre P."/>
            <person name="Zumbragel S."/>
            <person name="Haider S."/>
            <person name="Rychlik N."/>
            <person name="Nowka B."/>
            <person name="Schmeisser C."/>
            <person name="Lebedeva E.V."/>
            <person name="Rattei T."/>
            <person name="Bohm C."/>
            <person name="Schmid M."/>
            <person name="Galushko A."/>
            <person name="Hatzenpichler R."/>
            <person name="Weinmaier T."/>
            <person name="Daniel R."/>
            <person name="Schleper C."/>
            <person name="Spieck E."/>
            <person name="Streit W."/>
            <person name="Wagner M."/>
        </authorList>
    </citation>
    <scope>NUCLEOTIDE SEQUENCE [LARGE SCALE GENOMIC DNA]</scope>
    <source>
        <strain evidence="2">Ga9.2</strain>
    </source>
</reference>
<dbReference type="STRING" id="1237085.Ngar_c25380"/>
<evidence type="ECO:0000313" key="1">
    <source>
        <dbReference type="EMBL" id="AFU59460.1"/>
    </source>
</evidence>
<dbReference type="EMBL" id="CP002408">
    <property type="protein sequence ID" value="AFU59460.1"/>
    <property type="molecule type" value="Genomic_DNA"/>
</dbReference>
<dbReference type="OrthoDB" id="144at2157"/>